<dbReference type="AlphaFoldDB" id="A0A0A9F8K1"/>
<reference evidence="1" key="1">
    <citation type="submission" date="2014-09" db="EMBL/GenBank/DDBJ databases">
        <authorList>
            <person name="Magalhaes I.L.F."/>
            <person name="Oliveira U."/>
            <person name="Santos F.R."/>
            <person name="Vidigal T.H.D.A."/>
            <person name="Brescovit A.D."/>
            <person name="Santos A.J."/>
        </authorList>
    </citation>
    <scope>NUCLEOTIDE SEQUENCE</scope>
    <source>
        <tissue evidence="1">Shoot tissue taken approximately 20 cm above the soil surface</tissue>
    </source>
</reference>
<dbReference type="EMBL" id="GBRH01189264">
    <property type="protein sequence ID" value="JAE08632.1"/>
    <property type="molecule type" value="Transcribed_RNA"/>
</dbReference>
<protein>
    <submittedName>
        <fullName evidence="1">Uncharacterized protein</fullName>
    </submittedName>
</protein>
<reference evidence="1" key="2">
    <citation type="journal article" date="2015" name="Data Brief">
        <title>Shoot transcriptome of the giant reed, Arundo donax.</title>
        <authorList>
            <person name="Barrero R.A."/>
            <person name="Guerrero F.D."/>
            <person name="Moolhuijzen P."/>
            <person name="Goolsby J.A."/>
            <person name="Tidwell J."/>
            <person name="Bellgard S.E."/>
            <person name="Bellgard M.I."/>
        </authorList>
    </citation>
    <scope>NUCLEOTIDE SEQUENCE</scope>
    <source>
        <tissue evidence="1">Shoot tissue taken approximately 20 cm above the soil surface</tissue>
    </source>
</reference>
<proteinExistence type="predicted"/>
<accession>A0A0A9F8K1</accession>
<sequence length="57" mass="6446">MPAARASPRMPVAKARRVERAAAAVEAGVVGKMQRWCCRNRHRNNFSSCNNRCSRCR</sequence>
<name>A0A0A9F8K1_ARUDO</name>
<organism evidence="1">
    <name type="scientific">Arundo donax</name>
    <name type="common">Giant reed</name>
    <name type="synonym">Donax arundinaceus</name>
    <dbReference type="NCBI Taxonomy" id="35708"/>
    <lineage>
        <taxon>Eukaryota</taxon>
        <taxon>Viridiplantae</taxon>
        <taxon>Streptophyta</taxon>
        <taxon>Embryophyta</taxon>
        <taxon>Tracheophyta</taxon>
        <taxon>Spermatophyta</taxon>
        <taxon>Magnoliopsida</taxon>
        <taxon>Liliopsida</taxon>
        <taxon>Poales</taxon>
        <taxon>Poaceae</taxon>
        <taxon>PACMAD clade</taxon>
        <taxon>Arundinoideae</taxon>
        <taxon>Arundineae</taxon>
        <taxon>Arundo</taxon>
    </lineage>
</organism>
<evidence type="ECO:0000313" key="1">
    <source>
        <dbReference type="EMBL" id="JAE08632.1"/>
    </source>
</evidence>